<accession>A0ABQ1XPA8</accession>
<protein>
    <submittedName>
        <fullName evidence="1">Uncharacterized protein</fullName>
    </submittedName>
</protein>
<sequence>MFRWFIVDRQMVIVGLLINAIFNWHFEVTNEPMASELMNYPPKKKLASPCETSFFDPYNFLLCSAVS</sequence>
<evidence type="ECO:0000313" key="2">
    <source>
        <dbReference type="Proteomes" id="UP000642938"/>
    </source>
</evidence>
<proteinExistence type="predicted"/>
<dbReference type="EMBL" id="BMHZ01000001">
    <property type="protein sequence ID" value="GGG98938.1"/>
    <property type="molecule type" value="Genomic_DNA"/>
</dbReference>
<organism evidence="1 2">
    <name type="scientific">Pedobacter zeae</name>
    <dbReference type="NCBI Taxonomy" id="1737356"/>
    <lineage>
        <taxon>Bacteria</taxon>
        <taxon>Pseudomonadati</taxon>
        <taxon>Bacteroidota</taxon>
        <taxon>Sphingobacteriia</taxon>
        <taxon>Sphingobacteriales</taxon>
        <taxon>Sphingobacteriaceae</taxon>
        <taxon>Pedobacter</taxon>
    </lineage>
</organism>
<dbReference type="Proteomes" id="UP000642938">
    <property type="component" value="Unassembled WGS sequence"/>
</dbReference>
<name>A0ABQ1XPA8_9SPHI</name>
<gene>
    <name evidence="1" type="ORF">GCM10007422_11450</name>
</gene>
<evidence type="ECO:0000313" key="1">
    <source>
        <dbReference type="EMBL" id="GGG98938.1"/>
    </source>
</evidence>
<reference evidence="2" key="1">
    <citation type="journal article" date="2019" name="Int. J. Syst. Evol. Microbiol.">
        <title>The Global Catalogue of Microorganisms (GCM) 10K type strain sequencing project: providing services to taxonomists for standard genome sequencing and annotation.</title>
        <authorList>
            <consortium name="The Broad Institute Genomics Platform"/>
            <consortium name="The Broad Institute Genome Sequencing Center for Infectious Disease"/>
            <person name="Wu L."/>
            <person name="Ma J."/>
        </authorList>
    </citation>
    <scope>NUCLEOTIDE SEQUENCE [LARGE SCALE GENOMIC DNA]</scope>
    <source>
        <strain evidence="2">CGMCC 1.15287</strain>
    </source>
</reference>
<comment type="caution">
    <text evidence="1">The sequence shown here is derived from an EMBL/GenBank/DDBJ whole genome shotgun (WGS) entry which is preliminary data.</text>
</comment>
<keyword evidence="2" id="KW-1185">Reference proteome</keyword>